<accession>A0A916LH42</accession>
<protein>
    <submittedName>
        <fullName evidence="1">Uncharacterized protein</fullName>
    </submittedName>
</protein>
<comment type="caution">
    <text evidence="1">The sequence shown here is derived from an EMBL/GenBank/DDBJ whole genome shotgun (WGS) entry which is preliminary data.</text>
</comment>
<evidence type="ECO:0000313" key="1">
    <source>
        <dbReference type="EMBL" id="CPB85735.1"/>
    </source>
</evidence>
<sequence>MSGGLAWAIVEPSMKVTIEWMIDWGCTTTSMRS</sequence>
<gene>
    <name evidence="1" type="ORF">ERS007739_05445</name>
</gene>
<name>A0A916LH42_MYCTX</name>
<organism evidence="1 2">
    <name type="scientific">Mycobacterium tuberculosis</name>
    <dbReference type="NCBI Taxonomy" id="1773"/>
    <lineage>
        <taxon>Bacteria</taxon>
        <taxon>Bacillati</taxon>
        <taxon>Actinomycetota</taxon>
        <taxon>Actinomycetes</taxon>
        <taxon>Mycobacteriales</taxon>
        <taxon>Mycobacteriaceae</taxon>
        <taxon>Mycobacterium</taxon>
        <taxon>Mycobacterium tuberculosis complex</taxon>
    </lineage>
</organism>
<dbReference type="AlphaFoldDB" id="A0A916LH42"/>
<reference evidence="2" key="1">
    <citation type="submission" date="2015-03" db="EMBL/GenBank/DDBJ databases">
        <authorList>
            <consortium name="Pathogen Informatics"/>
        </authorList>
    </citation>
    <scope>NUCLEOTIDE SEQUENCE [LARGE SCALE GENOMIC DNA]</scope>
    <source>
        <strain evidence="2">N09902308</strain>
    </source>
</reference>
<dbReference type="EMBL" id="CSBK01004398">
    <property type="protein sequence ID" value="CPB85735.1"/>
    <property type="molecule type" value="Genomic_DNA"/>
</dbReference>
<proteinExistence type="predicted"/>
<evidence type="ECO:0000313" key="2">
    <source>
        <dbReference type="Proteomes" id="UP000039021"/>
    </source>
</evidence>
<dbReference type="Proteomes" id="UP000039021">
    <property type="component" value="Unassembled WGS sequence"/>
</dbReference>